<evidence type="ECO:0000313" key="3">
    <source>
        <dbReference type="WBParaSite" id="SBAD_0000312301-mRNA-1"/>
    </source>
</evidence>
<evidence type="ECO:0000313" key="1">
    <source>
        <dbReference type="EMBL" id="VDO99575.1"/>
    </source>
</evidence>
<reference evidence="1 2" key="2">
    <citation type="submission" date="2018-11" db="EMBL/GenBank/DDBJ databases">
        <authorList>
            <consortium name="Pathogen Informatics"/>
        </authorList>
    </citation>
    <scope>NUCLEOTIDE SEQUENCE [LARGE SCALE GENOMIC DNA]</scope>
</reference>
<name>A0A183IH84_9BILA</name>
<proteinExistence type="predicted"/>
<dbReference type="Proteomes" id="UP000270296">
    <property type="component" value="Unassembled WGS sequence"/>
</dbReference>
<dbReference type="EMBL" id="UZAM01007505">
    <property type="protein sequence ID" value="VDO99575.1"/>
    <property type="molecule type" value="Genomic_DNA"/>
</dbReference>
<protein>
    <submittedName>
        <fullName evidence="1 3">Uncharacterized protein</fullName>
    </submittedName>
</protein>
<dbReference type="AlphaFoldDB" id="A0A183IH84"/>
<organism evidence="3">
    <name type="scientific">Soboliphyme baturini</name>
    <dbReference type="NCBI Taxonomy" id="241478"/>
    <lineage>
        <taxon>Eukaryota</taxon>
        <taxon>Metazoa</taxon>
        <taxon>Ecdysozoa</taxon>
        <taxon>Nematoda</taxon>
        <taxon>Enoplea</taxon>
        <taxon>Dorylaimia</taxon>
        <taxon>Dioctophymatida</taxon>
        <taxon>Dioctophymatoidea</taxon>
        <taxon>Soboliphymatidae</taxon>
        <taxon>Soboliphyme</taxon>
    </lineage>
</organism>
<reference evidence="3" key="1">
    <citation type="submission" date="2016-06" db="UniProtKB">
        <authorList>
            <consortium name="WormBaseParasite"/>
        </authorList>
    </citation>
    <scope>IDENTIFICATION</scope>
</reference>
<evidence type="ECO:0000313" key="2">
    <source>
        <dbReference type="Proteomes" id="UP000270296"/>
    </source>
</evidence>
<dbReference type="WBParaSite" id="SBAD_0000312301-mRNA-1">
    <property type="protein sequence ID" value="SBAD_0000312301-mRNA-1"/>
    <property type="gene ID" value="SBAD_0000312301"/>
</dbReference>
<gene>
    <name evidence="1" type="ORF">SBAD_LOCUS2979</name>
</gene>
<keyword evidence="2" id="KW-1185">Reference proteome</keyword>
<accession>A0A183IH84</accession>
<sequence>MRRRTPATVHKSRRFPVNFAHKPVNRVCCRFRQDFSFLVVYGLSAENEPVERLPPLHVPPQSSGNCRSDFSTCHNQATDEQMFVDNRS</sequence>